<comment type="caution">
    <text evidence="2">The sequence shown here is derived from an EMBL/GenBank/DDBJ whole genome shotgun (WGS) entry which is preliminary data.</text>
</comment>
<feature type="region of interest" description="Disordered" evidence="1">
    <location>
        <begin position="141"/>
        <end position="163"/>
    </location>
</feature>
<organism evidence="2 3">
    <name type="scientific">Amycolatopsis magusensis</name>
    <dbReference type="NCBI Taxonomy" id="882444"/>
    <lineage>
        <taxon>Bacteria</taxon>
        <taxon>Bacillati</taxon>
        <taxon>Actinomycetota</taxon>
        <taxon>Actinomycetes</taxon>
        <taxon>Pseudonocardiales</taxon>
        <taxon>Pseudonocardiaceae</taxon>
        <taxon>Amycolatopsis</taxon>
    </lineage>
</organism>
<name>A0ABS4PTZ0_9PSEU</name>
<reference evidence="2 3" key="1">
    <citation type="submission" date="2021-03" db="EMBL/GenBank/DDBJ databases">
        <title>Sequencing the genomes of 1000 actinobacteria strains.</title>
        <authorList>
            <person name="Klenk H.-P."/>
        </authorList>
    </citation>
    <scope>NUCLEOTIDE SEQUENCE [LARGE SCALE GENOMIC DNA]</scope>
    <source>
        <strain evidence="2 3">DSM 45510</strain>
    </source>
</reference>
<dbReference type="RefSeq" id="WP_209666140.1">
    <property type="nucleotide sequence ID" value="NZ_JAGGMS010000001.1"/>
</dbReference>
<evidence type="ECO:0000313" key="2">
    <source>
        <dbReference type="EMBL" id="MBP2182902.1"/>
    </source>
</evidence>
<sequence>MSSYTDFYLGRGENADWIGSLRGECYPDNLLAVPPTRLALTATTEDTFRAAVADALLVWEDERLGQAYRPELGWPWPWSSSHNSSWIITFDPEDVAVFVTVGGGVRWHRIDPHNPGFPDGEDDPLGPPDLDAWLRVPAAPPSVPMPLMREKPADMSTFGGDGP</sequence>
<keyword evidence="3" id="KW-1185">Reference proteome</keyword>
<proteinExistence type="predicted"/>
<evidence type="ECO:0000313" key="3">
    <source>
        <dbReference type="Proteomes" id="UP000741013"/>
    </source>
</evidence>
<evidence type="ECO:0000256" key="1">
    <source>
        <dbReference type="SAM" id="MobiDB-lite"/>
    </source>
</evidence>
<dbReference type="Proteomes" id="UP000741013">
    <property type="component" value="Unassembled WGS sequence"/>
</dbReference>
<dbReference type="EMBL" id="JAGGMS010000001">
    <property type="protein sequence ID" value="MBP2182902.1"/>
    <property type="molecule type" value="Genomic_DNA"/>
</dbReference>
<gene>
    <name evidence="2" type="ORF">JOM49_004428</name>
</gene>
<protein>
    <submittedName>
        <fullName evidence="2">Uncharacterized protein</fullName>
    </submittedName>
</protein>
<accession>A0ABS4PTZ0</accession>